<keyword evidence="1" id="KW-1133">Transmembrane helix</keyword>
<sequence length="253" mass="29657">MTKNMYYRTVFKRTNTIKEITLSFFIVFCSWPRLLLEVFIRKNFGERYYSFSGAMTILVILAFLPLYFIDSAGRLHGSGIMGFLRYFLSWYIFLVGFFLMAVQRRKEIKLLPSVYDFARFSLSTGNIHHQFYETNFMGKPANVRTIETVLEPGFFLIIGIIHWMFGQPLGLLLVICSIFYSLSYRAAYYQGDQFVMDKIDEMICNEELVNAFLEGRTSDETRGFNFYGHRPADPEVRRRVADTFIEDEIVVAM</sequence>
<protein>
    <submittedName>
        <fullName evidence="2">Uncharacterized protein</fullName>
    </submittedName>
</protein>
<keyword evidence="1" id="KW-0472">Membrane</keyword>
<feature type="transmembrane region" description="Helical" evidence="1">
    <location>
        <begin position="20"/>
        <end position="36"/>
    </location>
</feature>
<accession>A0A7K1SL21</accession>
<feature type="transmembrane region" description="Helical" evidence="1">
    <location>
        <begin position="171"/>
        <end position="188"/>
    </location>
</feature>
<name>A0A7K1SL21_9BACT</name>
<keyword evidence="1" id="KW-0812">Transmembrane</keyword>
<dbReference type="EMBL" id="WPIN01000016">
    <property type="protein sequence ID" value="MVM34458.1"/>
    <property type="molecule type" value="Genomic_DNA"/>
</dbReference>
<organism evidence="2 3">
    <name type="scientific">Spirosoma arboris</name>
    <dbReference type="NCBI Taxonomy" id="2682092"/>
    <lineage>
        <taxon>Bacteria</taxon>
        <taxon>Pseudomonadati</taxon>
        <taxon>Bacteroidota</taxon>
        <taxon>Cytophagia</taxon>
        <taxon>Cytophagales</taxon>
        <taxon>Cytophagaceae</taxon>
        <taxon>Spirosoma</taxon>
    </lineage>
</organism>
<proteinExistence type="predicted"/>
<evidence type="ECO:0000313" key="3">
    <source>
        <dbReference type="Proteomes" id="UP000436006"/>
    </source>
</evidence>
<dbReference type="RefSeq" id="WP_157589280.1">
    <property type="nucleotide sequence ID" value="NZ_WPIN01000016.1"/>
</dbReference>
<comment type="caution">
    <text evidence="2">The sequence shown here is derived from an EMBL/GenBank/DDBJ whole genome shotgun (WGS) entry which is preliminary data.</text>
</comment>
<gene>
    <name evidence="2" type="ORF">GO755_30790</name>
</gene>
<dbReference type="AlphaFoldDB" id="A0A7K1SL21"/>
<dbReference type="Proteomes" id="UP000436006">
    <property type="component" value="Unassembled WGS sequence"/>
</dbReference>
<feature type="transmembrane region" description="Helical" evidence="1">
    <location>
        <begin position="48"/>
        <end position="68"/>
    </location>
</feature>
<reference evidence="2 3" key="1">
    <citation type="submission" date="2019-12" db="EMBL/GenBank/DDBJ databases">
        <title>Spirosoma sp. HMF4905 genome sequencing and assembly.</title>
        <authorList>
            <person name="Kang H."/>
            <person name="Cha I."/>
            <person name="Kim H."/>
            <person name="Joh K."/>
        </authorList>
    </citation>
    <scope>NUCLEOTIDE SEQUENCE [LARGE SCALE GENOMIC DNA]</scope>
    <source>
        <strain evidence="2 3">HMF4905</strain>
    </source>
</reference>
<evidence type="ECO:0000256" key="1">
    <source>
        <dbReference type="SAM" id="Phobius"/>
    </source>
</evidence>
<feature type="transmembrane region" description="Helical" evidence="1">
    <location>
        <begin position="80"/>
        <end position="102"/>
    </location>
</feature>
<keyword evidence="3" id="KW-1185">Reference proteome</keyword>
<evidence type="ECO:0000313" key="2">
    <source>
        <dbReference type="EMBL" id="MVM34458.1"/>
    </source>
</evidence>